<evidence type="ECO:0000313" key="1">
    <source>
        <dbReference type="EMBL" id="KKL67361.1"/>
    </source>
</evidence>
<dbReference type="EMBL" id="LAZR01026885">
    <property type="protein sequence ID" value="KKL67361.1"/>
    <property type="molecule type" value="Genomic_DNA"/>
</dbReference>
<protein>
    <submittedName>
        <fullName evidence="1">Uncharacterized protein</fullName>
    </submittedName>
</protein>
<sequence>MSDFISDKSIAAVGEVNLLNTIDRLEKEAIRYAALWHGIEAYFEARGERAVLEGIIAAVGFVEGRDD</sequence>
<comment type="caution">
    <text evidence="1">The sequence shown here is derived from an EMBL/GenBank/DDBJ whole genome shotgun (WGS) entry which is preliminary data.</text>
</comment>
<dbReference type="AlphaFoldDB" id="A0A0F9EM97"/>
<name>A0A0F9EM97_9ZZZZ</name>
<accession>A0A0F9EM97</accession>
<proteinExistence type="predicted"/>
<reference evidence="1" key="1">
    <citation type="journal article" date="2015" name="Nature">
        <title>Complex archaea that bridge the gap between prokaryotes and eukaryotes.</title>
        <authorList>
            <person name="Spang A."/>
            <person name="Saw J.H."/>
            <person name="Jorgensen S.L."/>
            <person name="Zaremba-Niedzwiedzka K."/>
            <person name="Martijn J."/>
            <person name="Lind A.E."/>
            <person name="van Eijk R."/>
            <person name="Schleper C."/>
            <person name="Guy L."/>
            <person name="Ettema T.J."/>
        </authorList>
    </citation>
    <scope>NUCLEOTIDE SEQUENCE</scope>
</reference>
<gene>
    <name evidence="1" type="ORF">LCGC14_2135760</name>
</gene>
<organism evidence="1">
    <name type="scientific">marine sediment metagenome</name>
    <dbReference type="NCBI Taxonomy" id="412755"/>
    <lineage>
        <taxon>unclassified sequences</taxon>
        <taxon>metagenomes</taxon>
        <taxon>ecological metagenomes</taxon>
    </lineage>
</organism>